<feature type="transmembrane region" description="Helical" evidence="1">
    <location>
        <begin position="21"/>
        <end position="38"/>
    </location>
</feature>
<accession>A0A1E5L7C0</accession>
<keyword evidence="3" id="KW-1185">Reference proteome</keyword>
<dbReference type="RefSeq" id="WP_069701557.1">
    <property type="nucleotide sequence ID" value="NZ_MJAT01000008.1"/>
</dbReference>
<dbReference type="EMBL" id="MJAT01000008">
    <property type="protein sequence ID" value="OEH86035.1"/>
    <property type="molecule type" value="Genomic_DNA"/>
</dbReference>
<reference evidence="2 3" key="1">
    <citation type="submission" date="2016-09" db="EMBL/GenBank/DDBJ databases">
        <title>Desulfuribacillus arsenicus sp. nov., an obligately anaerobic, dissimilatory arsenic- and antimonate-reducing bacterium isolated from anoxic sediments.</title>
        <authorList>
            <person name="Abin C.A."/>
            <person name="Hollibaugh J.T."/>
        </authorList>
    </citation>
    <scope>NUCLEOTIDE SEQUENCE [LARGE SCALE GENOMIC DNA]</scope>
    <source>
        <strain evidence="2 3">MLFW-2</strain>
    </source>
</reference>
<proteinExistence type="predicted"/>
<keyword evidence="1" id="KW-0812">Transmembrane</keyword>
<dbReference type="STRING" id="1390249.BHU72_14480"/>
<protein>
    <submittedName>
        <fullName evidence="2">Uncharacterized protein</fullName>
    </submittedName>
</protein>
<evidence type="ECO:0000256" key="1">
    <source>
        <dbReference type="SAM" id="Phobius"/>
    </source>
</evidence>
<gene>
    <name evidence="2" type="ORF">BHU72_14480</name>
</gene>
<sequence length="111" mass="12486">MNLYEKQLENKQQHYVRTASIVLTFLFILVMGPTYAAWNPKSLFEGIVDTATYLAAVAWAIYLITLGIQRKFLWFGLVFFFGGLGLSLLNSNTKDYAINMLGAAWRAILGA</sequence>
<organism evidence="2 3">
    <name type="scientific">Desulfuribacillus stibiiarsenatis</name>
    <dbReference type="NCBI Taxonomy" id="1390249"/>
    <lineage>
        <taxon>Bacteria</taxon>
        <taxon>Bacillati</taxon>
        <taxon>Bacillota</taxon>
        <taxon>Desulfuribacillia</taxon>
        <taxon>Desulfuribacillales</taxon>
        <taxon>Desulfuribacillaceae</taxon>
        <taxon>Desulfuribacillus</taxon>
    </lineage>
</organism>
<keyword evidence="1" id="KW-1133">Transmembrane helix</keyword>
<feature type="transmembrane region" description="Helical" evidence="1">
    <location>
        <begin position="44"/>
        <end position="65"/>
    </location>
</feature>
<evidence type="ECO:0000313" key="3">
    <source>
        <dbReference type="Proteomes" id="UP000095255"/>
    </source>
</evidence>
<name>A0A1E5L7C0_9FIRM</name>
<comment type="caution">
    <text evidence="2">The sequence shown here is derived from an EMBL/GenBank/DDBJ whole genome shotgun (WGS) entry which is preliminary data.</text>
</comment>
<keyword evidence="1" id="KW-0472">Membrane</keyword>
<dbReference type="AlphaFoldDB" id="A0A1E5L7C0"/>
<evidence type="ECO:0000313" key="2">
    <source>
        <dbReference type="EMBL" id="OEH86035.1"/>
    </source>
</evidence>
<dbReference type="Proteomes" id="UP000095255">
    <property type="component" value="Unassembled WGS sequence"/>
</dbReference>
<feature type="transmembrane region" description="Helical" evidence="1">
    <location>
        <begin position="72"/>
        <end position="89"/>
    </location>
</feature>